<reference evidence="2" key="4">
    <citation type="submission" date="2025-05" db="UniProtKB">
        <authorList>
            <consortium name="EnsemblFungi"/>
        </authorList>
    </citation>
    <scope>IDENTIFICATION</scope>
    <source>
        <strain evidence="2">isolate 1-1 / race 1 (BBBD)</strain>
    </source>
</reference>
<keyword evidence="3" id="KW-1185">Reference proteome</keyword>
<accession>A0A180G436</accession>
<dbReference type="VEuPathDB" id="FungiDB:PTTG_29526"/>
<sequence length="146" mass="15669">MTQSNQALRLTKCSLDGPDRLNFRGEIFVEEDISEDVDRLGIAENNLLWATLRASAPGAVPLFPVNLSAVVFRGTNIASQRRYLMKGAISGFSRDGALELNFVSATPIVSQGIANNAKMDHLIINAVGKIVGLSITCGDNRGLGPR</sequence>
<reference evidence="1" key="2">
    <citation type="submission" date="2016-05" db="EMBL/GenBank/DDBJ databases">
        <title>Comparative analysis highlights variable genome content of wheat rusts and divergence of the mating loci.</title>
        <authorList>
            <person name="Cuomo C.A."/>
            <person name="Bakkeren G."/>
            <person name="Szabo L."/>
            <person name="Khalil H."/>
            <person name="Joly D."/>
            <person name="Goldberg J."/>
            <person name="Young S."/>
            <person name="Zeng Q."/>
            <person name="Fellers J."/>
        </authorList>
    </citation>
    <scope>NUCLEOTIDE SEQUENCE [LARGE SCALE GENOMIC DNA]</scope>
    <source>
        <strain evidence="1">1-1 BBBD Race 1</strain>
    </source>
</reference>
<dbReference type="AlphaFoldDB" id="A0A180G436"/>
<dbReference type="EMBL" id="ADAS02000533">
    <property type="protein sequence ID" value="OAV87202.1"/>
    <property type="molecule type" value="Genomic_DNA"/>
</dbReference>
<protein>
    <submittedName>
        <fullName evidence="1 2">Uncharacterized protein</fullName>
    </submittedName>
</protein>
<proteinExistence type="predicted"/>
<gene>
    <name evidence="1" type="ORF">PTTG_29526</name>
</gene>
<dbReference type="Proteomes" id="UP000005240">
    <property type="component" value="Unassembled WGS sequence"/>
</dbReference>
<evidence type="ECO:0000313" key="1">
    <source>
        <dbReference type="EMBL" id="OAV87202.1"/>
    </source>
</evidence>
<reference evidence="1" key="1">
    <citation type="submission" date="2009-11" db="EMBL/GenBank/DDBJ databases">
        <authorList>
            <consortium name="The Broad Institute Genome Sequencing Platform"/>
            <person name="Ward D."/>
            <person name="Feldgarden M."/>
            <person name="Earl A."/>
            <person name="Young S.K."/>
            <person name="Zeng Q."/>
            <person name="Koehrsen M."/>
            <person name="Alvarado L."/>
            <person name="Berlin A."/>
            <person name="Bochicchio J."/>
            <person name="Borenstein D."/>
            <person name="Chapman S.B."/>
            <person name="Chen Z."/>
            <person name="Engels R."/>
            <person name="Freedman E."/>
            <person name="Gellesch M."/>
            <person name="Goldberg J."/>
            <person name="Griggs A."/>
            <person name="Gujja S."/>
            <person name="Heilman E."/>
            <person name="Heiman D."/>
            <person name="Hepburn T."/>
            <person name="Howarth C."/>
            <person name="Jen D."/>
            <person name="Larson L."/>
            <person name="Lewis B."/>
            <person name="Mehta T."/>
            <person name="Park D."/>
            <person name="Pearson M."/>
            <person name="Roberts A."/>
            <person name="Saif S."/>
            <person name="Shea T."/>
            <person name="Shenoy N."/>
            <person name="Sisk P."/>
            <person name="Stolte C."/>
            <person name="Sykes S."/>
            <person name="Thomson T."/>
            <person name="Walk T."/>
            <person name="White J."/>
            <person name="Yandava C."/>
            <person name="Izard J."/>
            <person name="Baranova O.V."/>
            <person name="Blanton J.M."/>
            <person name="Tanner A.C."/>
            <person name="Dewhirst F.E."/>
            <person name="Haas B."/>
            <person name="Nusbaum C."/>
            <person name="Birren B."/>
        </authorList>
    </citation>
    <scope>NUCLEOTIDE SEQUENCE [LARGE SCALE GENOMIC DNA]</scope>
    <source>
        <strain evidence="1">1-1 BBBD Race 1</strain>
    </source>
</reference>
<organism evidence="1">
    <name type="scientific">Puccinia triticina (isolate 1-1 / race 1 (BBBD))</name>
    <name type="common">Brown leaf rust fungus</name>
    <dbReference type="NCBI Taxonomy" id="630390"/>
    <lineage>
        <taxon>Eukaryota</taxon>
        <taxon>Fungi</taxon>
        <taxon>Dikarya</taxon>
        <taxon>Basidiomycota</taxon>
        <taxon>Pucciniomycotina</taxon>
        <taxon>Pucciniomycetes</taxon>
        <taxon>Pucciniales</taxon>
        <taxon>Pucciniaceae</taxon>
        <taxon>Puccinia</taxon>
    </lineage>
</organism>
<evidence type="ECO:0000313" key="3">
    <source>
        <dbReference type="Proteomes" id="UP000005240"/>
    </source>
</evidence>
<dbReference type="EnsemblFungi" id="PTTG_29526-t43_1">
    <property type="protein sequence ID" value="PTTG_29526-t43_1-p1"/>
    <property type="gene ID" value="PTTG_29526"/>
</dbReference>
<reference evidence="2 3" key="3">
    <citation type="journal article" date="2017" name="G3 (Bethesda)">
        <title>Comparative analysis highlights variable genome content of wheat rusts and divergence of the mating loci.</title>
        <authorList>
            <person name="Cuomo C.A."/>
            <person name="Bakkeren G."/>
            <person name="Khalil H.B."/>
            <person name="Panwar V."/>
            <person name="Joly D."/>
            <person name="Linning R."/>
            <person name="Sakthikumar S."/>
            <person name="Song X."/>
            <person name="Adiconis X."/>
            <person name="Fan L."/>
            <person name="Goldberg J.M."/>
            <person name="Levin J.Z."/>
            <person name="Young S."/>
            <person name="Zeng Q."/>
            <person name="Anikster Y."/>
            <person name="Bruce M."/>
            <person name="Wang M."/>
            <person name="Yin C."/>
            <person name="McCallum B."/>
            <person name="Szabo L.J."/>
            <person name="Hulbert S."/>
            <person name="Chen X."/>
            <person name="Fellers J.P."/>
        </authorList>
    </citation>
    <scope>NUCLEOTIDE SEQUENCE</scope>
    <source>
        <strain evidence="2">isolate 1-1 / race 1 (BBBD)</strain>
        <strain evidence="3">Isolate 1-1 / race 1 (BBBD)</strain>
    </source>
</reference>
<name>A0A180G436_PUCT1</name>
<evidence type="ECO:0000313" key="2">
    <source>
        <dbReference type="EnsemblFungi" id="PTTG_29526-t43_1-p1"/>
    </source>
</evidence>